<evidence type="ECO:0000256" key="1">
    <source>
        <dbReference type="SAM" id="SignalP"/>
    </source>
</evidence>
<evidence type="ECO:0000313" key="3">
    <source>
        <dbReference type="Proteomes" id="UP001054837"/>
    </source>
</evidence>
<dbReference type="EMBL" id="BPLQ01007737">
    <property type="protein sequence ID" value="GIY31922.1"/>
    <property type="molecule type" value="Genomic_DNA"/>
</dbReference>
<accession>A0AAV4SI94</accession>
<organism evidence="2 3">
    <name type="scientific">Caerostris darwini</name>
    <dbReference type="NCBI Taxonomy" id="1538125"/>
    <lineage>
        <taxon>Eukaryota</taxon>
        <taxon>Metazoa</taxon>
        <taxon>Ecdysozoa</taxon>
        <taxon>Arthropoda</taxon>
        <taxon>Chelicerata</taxon>
        <taxon>Arachnida</taxon>
        <taxon>Araneae</taxon>
        <taxon>Araneomorphae</taxon>
        <taxon>Entelegynae</taxon>
        <taxon>Araneoidea</taxon>
        <taxon>Araneidae</taxon>
        <taxon>Caerostris</taxon>
    </lineage>
</organism>
<reference evidence="2 3" key="1">
    <citation type="submission" date="2021-06" db="EMBL/GenBank/DDBJ databases">
        <title>Caerostris darwini draft genome.</title>
        <authorList>
            <person name="Kono N."/>
            <person name="Arakawa K."/>
        </authorList>
    </citation>
    <scope>NUCLEOTIDE SEQUENCE [LARGE SCALE GENOMIC DNA]</scope>
</reference>
<keyword evidence="1" id="KW-0732">Signal</keyword>
<proteinExistence type="predicted"/>
<feature type="signal peptide" evidence="1">
    <location>
        <begin position="1"/>
        <end position="15"/>
    </location>
</feature>
<name>A0AAV4SI94_9ARAC</name>
<comment type="caution">
    <text evidence="2">The sequence shown here is derived from an EMBL/GenBank/DDBJ whole genome shotgun (WGS) entry which is preliminary data.</text>
</comment>
<dbReference type="Proteomes" id="UP001054837">
    <property type="component" value="Unassembled WGS sequence"/>
</dbReference>
<gene>
    <name evidence="2" type="ORF">CDAR_78121</name>
</gene>
<dbReference type="AlphaFoldDB" id="A0AAV4SI94"/>
<evidence type="ECO:0000313" key="2">
    <source>
        <dbReference type="EMBL" id="GIY31922.1"/>
    </source>
</evidence>
<sequence length="112" mass="12270">MKICGHCCHLNTSFCCLVNLPLLTNRNCVYESAHFRLLHTYLALESSPINKEDLPSRGQSQHFDGLRFAASALCGCLGCVIFGSWGCVRAAPDILKEGILHTGMIDDELLSS</sequence>
<keyword evidence="3" id="KW-1185">Reference proteome</keyword>
<feature type="chain" id="PRO_5043966226" evidence="1">
    <location>
        <begin position="16"/>
        <end position="112"/>
    </location>
</feature>
<protein>
    <submittedName>
        <fullName evidence="2">Uncharacterized protein</fullName>
    </submittedName>
</protein>